<dbReference type="RefSeq" id="WP_133880694.1">
    <property type="nucleotide sequence ID" value="NZ_MWIN01000030.1"/>
</dbReference>
<dbReference type="EMBL" id="SOBT01000008">
    <property type="protein sequence ID" value="TDU32174.1"/>
    <property type="molecule type" value="Genomic_DNA"/>
</dbReference>
<protein>
    <submittedName>
        <fullName evidence="1">Uncharacterized protein</fullName>
    </submittedName>
</protein>
<dbReference type="AlphaFoldDB" id="A0A4R7PDC6"/>
<comment type="caution">
    <text evidence="1">The sequence shown here is derived from an EMBL/GenBank/DDBJ whole genome shotgun (WGS) entry which is preliminary data.</text>
</comment>
<accession>A0A4R7PDC6</accession>
<gene>
    <name evidence="1" type="ORF">DFR24_1563</name>
</gene>
<sequence>MSTNEGGGAIGILGGLEEALAAIEHQRWADWQRHLHAKCERLPDGSLRLPAEFVTRWERQIATAYADLDEEEKQSDRDQVRRYLPLIESALKA</sequence>
<evidence type="ECO:0000313" key="2">
    <source>
        <dbReference type="Proteomes" id="UP000295341"/>
    </source>
</evidence>
<name>A0A4R7PDC6_9GAMM</name>
<organism evidence="1 2">
    <name type="scientific">Panacagrimonas perspica</name>
    <dbReference type="NCBI Taxonomy" id="381431"/>
    <lineage>
        <taxon>Bacteria</taxon>
        <taxon>Pseudomonadati</taxon>
        <taxon>Pseudomonadota</taxon>
        <taxon>Gammaproteobacteria</taxon>
        <taxon>Nevskiales</taxon>
        <taxon>Nevskiaceae</taxon>
        <taxon>Panacagrimonas</taxon>
    </lineage>
</organism>
<keyword evidence="2" id="KW-1185">Reference proteome</keyword>
<dbReference type="Proteomes" id="UP000295341">
    <property type="component" value="Unassembled WGS sequence"/>
</dbReference>
<reference evidence="1 2" key="1">
    <citation type="submission" date="2019-03" db="EMBL/GenBank/DDBJ databases">
        <title>Genomic Encyclopedia of Type Strains, Phase IV (KMG-IV): sequencing the most valuable type-strain genomes for metagenomic binning, comparative biology and taxonomic classification.</title>
        <authorList>
            <person name="Goeker M."/>
        </authorList>
    </citation>
    <scope>NUCLEOTIDE SEQUENCE [LARGE SCALE GENOMIC DNA]</scope>
    <source>
        <strain evidence="1 2">DSM 26377</strain>
    </source>
</reference>
<proteinExistence type="predicted"/>
<dbReference type="OrthoDB" id="9133858at2"/>
<evidence type="ECO:0000313" key="1">
    <source>
        <dbReference type="EMBL" id="TDU32174.1"/>
    </source>
</evidence>